<protein>
    <recommendedName>
        <fullName evidence="5">Protein kinase domain-containing protein</fullName>
    </recommendedName>
</protein>
<dbReference type="STRING" id="409849.ENSPMGP00000021439"/>
<dbReference type="GO" id="GO:0005524">
    <property type="term" value="F:ATP binding"/>
    <property type="evidence" value="ECO:0007669"/>
    <property type="project" value="UniProtKB-UniRule"/>
</dbReference>
<dbReference type="GO" id="GO:0045087">
    <property type="term" value="P:innate immune response"/>
    <property type="evidence" value="ECO:0007669"/>
    <property type="project" value="UniProtKB-ARBA"/>
</dbReference>
<evidence type="ECO:0000256" key="2">
    <source>
        <dbReference type="ARBA" id="ARBA00022840"/>
    </source>
</evidence>
<reference evidence="6" key="2">
    <citation type="submission" date="2025-09" db="UniProtKB">
        <authorList>
            <consortium name="Ensembl"/>
        </authorList>
    </citation>
    <scope>IDENTIFICATION</scope>
</reference>
<feature type="compositionally biased region" description="Polar residues" evidence="4">
    <location>
        <begin position="560"/>
        <end position="569"/>
    </location>
</feature>
<evidence type="ECO:0000256" key="1">
    <source>
        <dbReference type="ARBA" id="ARBA00022741"/>
    </source>
</evidence>
<dbReference type="Gene3D" id="1.10.533.10">
    <property type="entry name" value="Death Domain, Fas"/>
    <property type="match status" value="1"/>
</dbReference>
<feature type="compositionally biased region" description="Low complexity" evidence="4">
    <location>
        <begin position="517"/>
        <end position="530"/>
    </location>
</feature>
<dbReference type="SUPFAM" id="SSF47986">
    <property type="entry name" value="DEATH domain"/>
    <property type="match status" value="1"/>
</dbReference>
<feature type="region of interest" description="Disordered" evidence="4">
    <location>
        <begin position="462"/>
        <end position="497"/>
    </location>
</feature>
<dbReference type="InterPro" id="IPR011029">
    <property type="entry name" value="DEATH-like_dom_sf"/>
</dbReference>
<feature type="region of interest" description="Disordered" evidence="4">
    <location>
        <begin position="664"/>
        <end position="689"/>
    </location>
</feature>
<dbReference type="InterPro" id="IPR008271">
    <property type="entry name" value="Ser/Thr_kinase_AS"/>
</dbReference>
<evidence type="ECO:0000256" key="4">
    <source>
        <dbReference type="SAM" id="MobiDB-lite"/>
    </source>
</evidence>
<dbReference type="Proteomes" id="UP000261520">
    <property type="component" value="Unplaced"/>
</dbReference>
<feature type="region of interest" description="Disordered" evidence="4">
    <location>
        <begin position="509"/>
        <end position="535"/>
    </location>
</feature>
<dbReference type="GO" id="GO:0071345">
    <property type="term" value="P:cellular response to cytokine stimulus"/>
    <property type="evidence" value="ECO:0007669"/>
    <property type="project" value="UniProtKB-ARBA"/>
</dbReference>
<keyword evidence="2 3" id="KW-0067">ATP-binding</keyword>
<dbReference type="GO" id="GO:0005886">
    <property type="term" value="C:plasma membrane"/>
    <property type="evidence" value="ECO:0007669"/>
    <property type="project" value="TreeGrafter"/>
</dbReference>
<evidence type="ECO:0000313" key="6">
    <source>
        <dbReference type="Ensembl" id="ENSPMGP00000021439.1"/>
    </source>
</evidence>
<dbReference type="InterPro" id="IPR000488">
    <property type="entry name" value="Death_dom"/>
</dbReference>
<dbReference type="GO" id="GO:0007165">
    <property type="term" value="P:signal transduction"/>
    <property type="evidence" value="ECO:0007669"/>
    <property type="project" value="InterPro"/>
</dbReference>
<dbReference type="PROSITE" id="PS00108">
    <property type="entry name" value="PROTEIN_KINASE_ST"/>
    <property type="match status" value="1"/>
</dbReference>
<keyword evidence="7" id="KW-1185">Reference proteome</keyword>
<dbReference type="PANTHER" id="PTHR27001:SF939">
    <property type="entry name" value="INTERLEUKIN 1 RECEPTOR ASSOCIATED KINASE 1"/>
    <property type="match status" value="1"/>
</dbReference>
<dbReference type="SUPFAM" id="SSF56112">
    <property type="entry name" value="Protein kinase-like (PK-like)"/>
    <property type="match status" value="1"/>
</dbReference>
<reference evidence="6" key="1">
    <citation type="submission" date="2025-08" db="UniProtKB">
        <authorList>
            <consortium name="Ensembl"/>
        </authorList>
    </citation>
    <scope>IDENTIFICATION</scope>
</reference>
<dbReference type="Pfam" id="PF00531">
    <property type="entry name" value="Death"/>
    <property type="match status" value="1"/>
</dbReference>
<evidence type="ECO:0000313" key="7">
    <source>
        <dbReference type="Proteomes" id="UP000261520"/>
    </source>
</evidence>
<accession>A0A3B4AY31</accession>
<name>A0A3B4AY31_9GOBI</name>
<evidence type="ECO:0000256" key="3">
    <source>
        <dbReference type="PROSITE-ProRule" id="PRU10141"/>
    </source>
</evidence>
<dbReference type="Gene3D" id="3.30.200.20">
    <property type="entry name" value="Phosphorylase Kinase, domain 1"/>
    <property type="match status" value="1"/>
</dbReference>
<evidence type="ECO:0000259" key="5">
    <source>
        <dbReference type="PROSITE" id="PS50011"/>
    </source>
</evidence>
<dbReference type="InterPro" id="IPR017441">
    <property type="entry name" value="Protein_kinase_ATP_BS"/>
</dbReference>
<dbReference type="PROSITE" id="PS50011">
    <property type="entry name" value="PROTEIN_KINASE_DOM"/>
    <property type="match status" value="1"/>
</dbReference>
<organism evidence="6 7">
    <name type="scientific">Periophthalmus magnuspinnatus</name>
    <dbReference type="NCBI Taxonomy" id="409849"/>
    <lineage>
        <taxon>Eukaryota</taxon>
        <taxon>Metazoa</taxon>
        <taxon>Chordata</taxon>
        <taxon>Craniata</taxon>
        <taxon>Vertebrata</taxon>
        <taxon>Euteleostomi</taxon>
        <taxon>Actinopterygii</taxon>
        <taxon>Neopterygii</taxon>
        <taxon>Teleostei</taxon>
        <taxon>Neoteleostei</taxon>
        <taxon>Acanthomorphata</taxon>
        <taxon>Gobiaria</taxon>
        <taxon>Gobiiformes</taxon>
        <taxon>Gobioidei</taxon>
        <taxon>Gobiidae</taxon>
        <taxon>Oxudercinae</taxon>
        <taxon>Periophthalmus</taxon>
    </lineage>
</organism>
<feature type="region of interest" description="Disordered" evidence="4">
    <location>
        <begin position="556"/>
        <end position="592"/>
    </location>
</feature>
<dbReference type="InterPro" id="IPR000719">
    <property type="entry name" value="Prot_kinase_dom"/>
</dbReference>
<dbReference type="PANTHER" id="PTHR27001">
    <property type="entry name" value="OS01G0253100 PROTEIN"/>
    <property type="match status" value="1"/>
</dbReference>
<sequence>MAAARADLRALPLYKVPSRVHFEFCRVMDVLSDRDWLNFASEVLQDQTAVRLAEKKEQRTDWLMLQWQNRNGSVGQLLDLLQKLELLMPRDIINSCELYYYYLSPPVVYPLPSVSAPEVNPPHPLPTAPSIPPPRTLRQSEMAILLPKPEPPELRSFDQLELSSVETLPQVRVMSWAYEEVYTGTCGFCAALKVGEGGFGEVFRATLRNTDCAVKKFKQDCSLDWIQLRHSFQTEVEKLSKFRHPNIVDLLGYSDGGGTVCLIYSFMENRSLDDQLHSDGMSLSWCQRVSIVKGAATALQYLHFPPEGQTPLVHGDVKSSNILLDHHLEAKLADFGLARSSSHNSSGHTTSIGTTKLVRGTLAYLPEEYIRDGKLKTAVDVYGFGVVLLEILTGRRALKKDKKTGQDIYLKELVNEIEDSEAEWKKQLDKHLILCGPAEPTGFMQVASLARRCLDKWKRRPTALKPSASPRLSLPSVLHPPDTSTPPPGPPRSLDSCFSALSLSNVGPSEHTYCPKPSSLSPPQTLQSTTVTHMHPAHGSSLPLLCSSFDGPCETDESRGYSQYDTKSNGLGPRQSKSDLNQFTQPSVPTEDQYNFPSNSEVMGPIVNQAAAFPESTSPAGLLLSQSGTLIYPLYSIVLNPSKQRLLEKKALYDQGLIQTPELLSSENFSESRLPEESDELEYLQSKTQ</sequence>
<keyword evidence="1 3" id="KW-0547">Nucleotide-binding</keyword>
<dbReference type="GO" id="GO:0004672">
    <property type="term" value="F:protein kinase activity"/>
    <property type="evidence" value="ECO:0007669"/>
    <property type="project" value="InterPro"/>
</dbReference>
<feature type="compositionally biased region" description="Polar residues" evidence="4">
    <location>
        <begin position="578"/>
        <end position="592"/>
    </location>
</feature>
<dbReference type="InterPro" id="IPR011009">
    <property type="entry name" value="Kinase-like_dom_sf"/>
</dbReference>
<dbReference type="AlphaFoldDB" id="A0A3B4AY31"/>
<proteinExistence type="predicted"/>
<dbReference type="Pfam" id="PF00069">
    <property type="entry name" value="Pkinase"/>
    <property type="match status" value="1"/>
</dbReference>
<dbReference type="PROSITE" id="PS00107">
    <property type="entry name" value="PROTEIN_KINASE_ATP"/>
    <property type="match status" value="1"/>
</dbReference>
<dbReference type="Gene3D" id="1.10.510.10">
    <property type="entry name" value="Transferase(Phosphotransferase) domain 1"/>
    <property type="match status" value="1"/>
</dbReference>
<dbReference type="Ensembl" id="ENSPMGT00000022839.1">
    <property type="protein sequence ID" value="ENSPMGP00000021439.1"/>
    <property type="gene ID" value="ENSPMGG00000017349.1"/>
</dbReference>
<feature type="binding site" evidence="3">
    <location>
        <position position="216"/>
    </location>
    <ligand>
        <name>ATP</name>
        <dbReference type="ChEBI" id="CHEBI:30616"/>
    </ligand>
</feature>
<dbReference type="SMART" id="SM00220">
    <property type="entry name" value="S_TKc"/>
    <property type="match status" value="1"/>
</dbReference>
<feature type="domain" description="Protein kinase" evidence="5">
    <location>
        <begin position="188"/>
        <end position="472"/>
    </location>
</feature>